<evidence type="ECO:0000256" key="2">
    <source>
        <dbReference type="ARBA" id="ARBA00005561"/>
    </source>
</evidence>
<feature type="compositionally biased region" description="Polar residues" evidence="10">
    <location>
        <begin position="166"/>
        <end position="179"/>
    </location>
</feature>
<dbReference type="GO" id="GO:0008270">
    <property type="term" value="F:zinc ion binding"/>
    <property type="evidence" value="ECO:0007669"/>
    <property type="project" value="UniProtKB-KW"/>
</dbReference>
<evidence type="ECO:0000256" key="6">
    <source>
        <dbReference type="ARBA" id="ARBA00022833"/>
    </source>
</evidence>
<evidence type="ECO:0000313" key="16">
    <source>
        <dbReference type="EMBL" id="CAF3945824.1"/>
    </source>
</evidence>
<evidence type="ECO:0000313" key="15">
    <source>
        <dbReference type="EMBL" id="CAF1606841.1"/>
    </source>
</evidence>
<evidence type="ECO:0000313" key="13">
    <source>
        <dbReference type="EMBL" id="CAF1379033.1"/>
    </source>
</evidence>
<evidence type="ECO:0000256" key="8">
    <source>
        <dbReference type="ARBA" id="ARBA00023136"/>
    </source>
</evidence>
<dbReference type="Proteomes" id="UP000663832">
    <property type="component" value="Unassembled WGS sequence"/>
</dbReference>
<comment type="caution">
    <text evidence="13">The sequence shown here is derived from an EMBL/GenBank/DDBJ whole genome shotgun (WGS) entry which is preliminary data.</text>
</comment>
<dbReference type="SUPFAM" id="SSF57850">
    <property type="entry name" value="RING/U-box"/>
    <property type="match status" value="1"/>
</dbReference>
<keyword evidence="5 9" id="KW-0863">Zinc-finger</keyword>
<dbReference type="Proteomes" id="UP000663877">
    <property type="component" value="Unassembled WGS sequence"/>
</dbReference>
<dbReference type="EMBL" id="CAJOAZ010002625">
    <property type="protein sequence ID" value="CAF3945824.1"/>
    <property type="molecule type" value="Genomic_DNA"/>
</dbReference>
<accession>A0A815JKB8</accession>
<keyword evidence="6" id="KW-0862">Zinc</keyword>
<feature type="domain" description="RING-type" evidence="12">
    <location>
        <begin position="53"/>
        <end position="104"/>
    </location>
</feature>
<organism evidence="13 18">
    <name type="scientific">Adineta steineri</name>
    <dbReference type="NCBI Taxonomy" id="433720"/>
    <lineage>
        <taxon>Eukaryota</taxon>
        <taxon>Metazoa</taxon>
        <taxon>Spiralia</taxon>
        <taxon>Gnathifera</taxon>
        <taxon>Rotifera</taxon>
        <taxon>Eurotatoria</taxon>
        <taxon>Bdelloidea</taxon>
        <taxon>Adinetida</taxon>
        <taxon>Adinetidae</taxon>
        <taxon>Adineta</taxon>
    </lineage>
</organism>
<keyword evidence="8 11" id="KW-0472">Membrane</keyword>
<dbReference type="PANTHER" id="PTHR12981:SF0">
    <property type="entry name" value="ZINC FINGER PROTEIN-LIKE 1"/>
    <property type="match status" value="1"/>
</dbReference>
<dbReference type="Pfam" id="PF25998">
    <property type="entry name" value="U-box_ZFPL1"/>
    <property type="match status" value="1"/>
</dbReference>
<evidence type="ECO:0000256" key="4">
    <source>
        <dbReference type="ARBA" id="ARBA00022723"/>
    </source>
</evidence>
<evidence type="ECO:0000256" key="10">
    <source>
        <dbReference type="SAM" id="MobiDB-lite"/>
    </source>
</evidence>
<dbReference type="EMBL" id="CAJNOM010001409">
    <property type="protein sequence ID" value="CAF1606841.1"/>
    <property type="molecule type" value="Genomic_DNA"/>
</dbReference>
<dbReference type="PROSITE" id="PS50089">
    <property type="entry name" value="ZF_RING_2"/>
    <property type="match status" value="1"/>
</dbReference>
<dbReference type="Proteomes" id="UP000663845">
    <property type="component" value="Unassembled WGS sequence"/>
</dbReference>
<keyword evidence="17" id="KW-1185">Reference proteome</keyword>
<evidence type="ECO:0000256" key="3">
    <source>
        <dbReference type="ARBA" id="ARBA00022692"/>
    </source>
</evidence>
<gene>
    <name evidence="13" type="ORF">BJG266_LOCUS36462</name>
    <name evidence="14" type="ORF">JYZ213_LOCUS37421</name>
    <name evidence="16" type="ORF">OXD698_LOCUS26390</name>
    <name evidence="15" type="ORF">QVE165_LOCUS53451</name>
</gene>
<dbReference type="InterPro" id="IPR058731">
    <property type="entry name" value="Znf-B_box_ZFPL1-like"/>
</dbReference>
<evidence type="ECO:0000313" key="14">
    <source>
        <dbReference type="EMBL" id="CAF1394863.1"/>
    </source>
</evidence>
<dbReference type="Pfam" id="PF25993">
    <property type="entry name" value="zf-B_box_ZFPL1"/>
    <property type="match status" value="1"/>
</dbReference>
<protein>
    <recommendedName>
        <fullName evidence="12">RING-type domain-containing protein</fullName>
    </recommendedName>
</protein>
<dbReference type="InterPro" id="IPR001841">
    <property type="entry name" value="Znf_RING"/>
</dbReference>
<dbReference type="InterPro" id="IPR058730">
    <property type="entry name" value="U-box_ZFPL1-like"/>
</dbReference>
<sequence>MGLCKCPQRKVSTLFCFKHHVNVCESCLVSEHPHCIVRSYVSWLQDNDFNPNCALCQRSLNDSDDEEMIRLICYDLFHWSCLNAYFHSFPNHTAPDGYTCPTCHTCVFPPANLVSPVADQVRAKLATVNWANRLPMLSVNDLTLNQDKQHQLLTETENNGYVIVNPTNSGNNSKQSSGLSHHPHHRSIDMIQGTTVLTTRPLQMDSDEEDKYKRRSIFTWLARWLRSQQSTNRKGALTSNRTQISRTRFTIYMILVVLFIFLTILTVLYHLTRGDNNENFDRINDPQFNPLNNPFIRVGNRLLKNPLKDSNSPLNNKAQS</sequence>
<dbReference type="EMBL" id="CAJNOG010000997">
    <property type="protein sequence ID" value="CAF1394863.1"/>
    <property type="molecule type" value="Genomic_DNA"/>
</dbReference>
<comment type="similarity">
    <text evidence="2">Belongs to the ZFPL1 family.</text>
</comment>
<proteinExistence type="inferred from homology"/>
<keyword evidence="3 11" id="KW-0812">Transmembrane</keyword>
<evidence type="ECO:0000256" key="9">
    <source>
        <dbReference type="PROSITE-ProRule" id="PRU00175"/>
    </source>
</evidence>
<dbReference type="InterPro" id="IPR039043">
    <property type="entry name" value="ZFPL1"/>
</dbReference>
<feature type="region of interest" description="Disordered" evidence="10">
    <location>
        <begin position="166"/>
        <end position="185"/>
    </location>
</feature>
<dbReference type="GO" id="GO:0005794">
    <property type="term" value="C:Golgi apparatus"/>
    <property type="evidence" value="ECO:0007669"/>
    <property type="project" value="TreeGrafter"/>
</dbReference>
<dbReference type="Proteomes" id="UP000663844">
    <property type="component" value="Unassembled WGS sequence"/>
</dbReference>
<evidence type="ECO:0000256" key="5">
    <source>
        <dbReference type="ARBA" id="ARBA00022771"/>
    </source>
</evidence>
<evidence type="ECO:0000313" key="18">
    <source>
        <dbReference type="Proteomes" id="UP000663877"/>
    </source>
</evidence>
<evidence type="ECO:0000256" key="7">
    <source>
        <dbReference type="ARBA" id="ARBA00022989"/>
    </source>
</evidence>
<dbReference type="OrthoDB" id="1916590at2759"/>
<feature type="transmembrane region" description="Helical" evidence="11">
    <location>
        <begin position="249"/>
        <end position="271"/>
    </location>
</feature>
<evidence type="ECO:0000256" key="11">
    <source>
        <dbReference type="SAM" id="Phobius"/>
    </source>
</evidence>
<dbReference type="Gene3D" id="3.30.40.10">
    <property type="entry name" value="Zinc/RING finger domain, C3HC4 (zinc finger)"/>
    <property type="match status" value="1"/>
</dbReference>
<dbReference type="InterPro" id="IPR013083">
    <property type="entry name" value="Znf_RING/FYVE/PHD"/>
</dbReference>
<reference evidence="13" key="1">
    <citation type="submission" date="2021-02" db="EMBL/GenBank/DDBJ databases">
        <authorList>
            <person name="Nowell W R."/>
        </authorList>
    </citation>
    <scope>NUCLEOTIDE SEQUENCE</scope>
</reference>
<evidence type="ECO:0000259" key="12">
    <source>
        <dbReference type="PROSITE" id="PS50089"/>
    </source>
</evidence>
<keyword evidence="7 11" id="KW-1133">Transmembrane helix</keyword>
<dbReference type="AlphaFoldDB" id="A0A815JKB8"/>
<name>A0A815JKB8_9BILA</name>
<comment type="subcellular location">
    <subcellularLocation>
        <location evidence="1">Membrane</location>
        <topology evidence="1">Single-pass membrane protein</topology>
    </subcellularLocation>
</comment>
<dbReference type="GO" id="GO:0016020">
    <property type="term" value="C:membrane"/>
    <property type="evidence" value="ECO:0007669"/>
    <property type="project" value="UniProtKB-SubCell"/>
</dbReference>
<evidence type="ECO:0000256" key="1">
    <source>
        <dbReference type="ARBA" id="ARBA00004167"/>
    </source>
</evidence>
<dbReference type="CDD" id="cd16487">
    <property type="entry name" value="mRING-H2-C3DHC3_ZFPL1"/>
    <property type="match status" value="1"/>
</dbReference>
<dbReference type="EMBL" id="CAJNOI010001067">
    <property type="protein sequence ID" value="CAF1379033.1"/>
    <property type="molecule type" value="Genomic_DNA"/>
</dbReference>
<keyword evidence="4" id="KW-0479">Metal-binding</keyword>
<evidence type="ECO:0000313" key="17">
    <source>
        <dbReference type="Proteomes" id="UP000663832"/>
    </source>
</evidence>
<dbReference type="PANTHER" id="PTHR12981">
    <property type="entry name" value="ZINC FINGER PROTEIN-LIKE 1"/>
    <property type="match status" value="1"/>
</dbReference>